<protein>
    <submittedName>
        <fullName evidence="1">Lipase</fullName>
    </submittedName>
</protein>
<dbReference type="EMBL" id="LOZE01000127">
    <property type="protein sequence ID" value="KVM22028.1"/>
    <property type="molecule type" value="Genomic_DNA"/>
</dbReference>
<name>A0AB73FT99_9BURK</name>
<dbReference type="PIRSF" id="PIRSF029171">
    <property type="entry name" value="Esterase_LipA"/>
    <property type="match status" value="1"/>
</dbReference>
<dbReference type="SUPFAM" id="SSF53474">
    <property type="entry name" value="alpha/beta-Hydrolases"/>
    <property type="match status" value="1"/>
</dbReference>
<dbReference type="PANTHER" id="PTHR34853">
    <property type="match status" value="1"/>
</dbReference>
<dbReference type="Proteomes" id="UP000061665">
    <property type="component" value="Unassembled WGS sequence"/>
</dbReference>
<dbReference type="AlphaFoldDB" id="A0AB73FT99"/>
<dbReference type="GO" id="GO:0004806">
    <property type="term" value="F:triacylglycerol lipase activity"/>
    <property type="evidence" value="ECO:0007669"/>
    <property type="project" value="InterPro"/>
</dbReference>
<reference evidence="1 2" key="1">
    <citation type="submission" date="2015-11" db="EMBL/GenBank/DDBJ databases">
        <title>Expanding the genomic diversity of Burkholderia species for the development of highly accurate diagnostics.</title>
        <authorList>
            <person name="Sahl J."/>
            <person name="Keim P."/>
            <person name="Wagner D."/>
        </authorList>
    </citation>
    <scope>NUCLEOTIDE SEQUENCE [LARGE SCALE GENOMIC DNA]</scope>
    <source>
        <strain evidence="1 2">MSMB2058</strain>
    </source>
</reference>
<proteinExistence type="predicted"/>
<dbReference type="GO" id="GO:0016042">
    <property type="term" value="P:lipid catabolic process"/>
    <property type="evidence" value="ECO:0007669"/>
    <property type="project" value="InterPro"/>
</dbReference>
<organism evidence="1 2">
    <name type="scientific">Burkholderia ubonensis</name>
    <dbReference type="NCBI Taxonomy" id="101571"/>
    <lineage>
        <taxon>Bacteria</taxon>
        <taxon>Pseudomonadati</taxon>
        <taxon>Pseudomonadota</taxon>
        <taxon>Betaproteobacteria</taxon>
        <taxon>Burkholderiales</taxon>
        <taxon>Burkholderiaceae</taxon>
        <taxon>Burkholderia</taxon>
        <taxon>Burkholderia cepacia complex</taxon>
    </lineage>
</organism>
<sequence>MPGRLLRTELLTAEQSLSEAGENIRLLYTSINGVDGHTPIVVSGALYLPKGHPPPGGWPLIAWAHGTVGTADICAPSHAGRSRRDRDYLDHWLNRGYAIVATDYQGLGTVGPHPYAGTRSLAYSVLDGVRAVAEPGFNISNKTVIVGQSQGARAAFASALYAASYAPNLDIAGVVATGTPDYLWDSNEGSSNDSLATSPKKVDPSFAFDLYQLQTARLLDLPFHPEDYLNEQGLKIFKFSENHCVLDLQNEIVRTKATFDGSFKNNPKDVFSTLFDLGAYPEIKTNIPIFFGTGGKDRAVSVPGQIALAKRACAAGNRVEWHFYPNLDHSGAVLGSTPDSTVFVRKAFSGETIPGNCALAKPTERSQQINE</sequence>
<evidence type="ECO:0000313" key="2">
    <source>
        <dbReference type="Proteomes" id="UP000061665"/>
    </source>
</evidence>
<dbReference type="InterPro" id="IPR005152">
    <property type="entry name" value="Lipase_secreted"/>
</dbReference>
<evidence type="ECO:0000313" key="1">
    <source>
        <dbReference type="EMBL" id="KVM22028.1"/>
    </source>
</evidence>
<dbReference type="InterPro" id="IPR029058">
    <property type="entry name" value="AB_hydrolase_fold"/>
</dbReference>
<dbReference type="Gene3D" id="3.40.50.1820">
    <property type="entry name" value="alpha/beta hydrolase"/>
    <property type="match status" value="2"/>
</dbReference>
<dbReference type="PANTHER" id="PTHR34853:SF1">
    <property type="entry name" value="LIPASE 5"/>
    <property type="match status" value="1"/>
</dbReference>
<comment type="caution">
    <text evidence="1">The sequence shown here is derived from an EMBL/GenBank/DDBJ whole genome shotgun (WGS) entry which is preliminary data.</text>
</comment>
<dbReference type="Pfam" id="PF03583">
    <property type="entry name" value="LIP"/>
    <property type="match status" value="1"/>
</dbReference>
<gene>
    <name evidence="1" type="ORF">WJ53_19435</name>
</gene>
<accession>A0AB73FT99</accession>